<protein>
    <submittedName>
        <fullName evidence="1">SAM-dependent methyltransferase</fullName>
    </submittedName>
</protein>
<gene>
    <name evidence="1" type="ORF">DF3PB_5090002</name>
</gene>
<organism evidence="1">
    <name type="scientific">metagenome</name>
    <dbReference type="NCBI Taxonomy" id="256318"/>
    <lineage>
        <taxon>unclassified sequences</taxon>
        <taxon>metagenomes</taxon>
    </lineage>
</organism>
<keyword evidence="1" id="KW-0808">Transferase</keyword>
<keyword evidence="1" id="KW-0489">Methyltransferase</keyword>
<dbReference type="InterPro" id="IPR010342">
    <property type="entry name" value="DUF938"/>
</dbReference>
<evidence type="ECO:0000313" key="1">
    <source>
        <dbReference type="EMBL" id="SUS07833.1"/>
    </source>
</evidence>
<dbReference type="AlphaFoldDB" id="A0A380TJG3"/>
<dbReference type="GO" id="GO:0008168">
    <property type="term" value="F:methyltransferase activity"/>
    <property type="evidence" value="ECO:0007669"/>
    <property type="project" value="UniProtKB-KW"/>
</dbReference>
<name>A0A380TJG3_9ZZZZ</name>
<dbReference type="PANTHER" id="PTHR20974">
    <property type="entry name" value="UPF0585 PROTEIN CG18661"/>
    <property type="match status" value="1"/>
</dbReference>
<proteinExistence type="predicted"/>
<dbReference type="EMBL" id="UIDG01000456">
    <property type="protein sequence ID" value="SUS07833.1"/>
    <property type="molecule type" value="Genomic_DNA"/>
</dbReference>
<dbReference type="GO" id="GO:0032259">
    <property type="term" value="P:methylation"/>
    <property type="evidence" value="ECO:0007669"/>
    <property type="project" value="UniProtKB-KW"/>
</dbReference>
<reference evidence="1" key="1">
    <citation type="submission" date="2018-07" db="EMBL/GenBank/DDBJ databases">
        <authorList>
            <person name="Quirk P.G."/>
            <person name="Krulwich T.A."/>
        </authorList>
    </citation>
    <scope>NUCLEOTIDE SEQUENCE</scope>
</reference>
<dbReference type="Pfam" id="PF06080">
    <property type="entry name" value="DUF938"/>
    <property type="match status" value="1"/>
</dbReference>
<dbReference type="PANTHER" id="PTHR20974:SF0">
    <property type="entry name" value="UPF0585 PROTEIN CG18661"/>
    <property type="match status" value="1"/>
</dbReference>
<accession>A0A380TJG3</accession>
<sequence>MGLLRWRPAPSNAAFDESLKALDPRFGVRDVAAVAAEATLNGLTLAKQLPMPANNFSLIFRLASA</sequence>